<protein>
    <recommendedName>
        <fullName evidence="4">Outer membrane protein with beta-barrel domain</fullName>
    </recommendedName>
</protein>
<evidence type="ECO:0000313" key="3">
    <source>
        <dbReference type="Proteomes" id="UP000283387"/>
    </source>
</evidence>
<sequence length="234" mass="26536">MKILNALLLMCFLPVFSMAQDQETEKSEYTYKVGDFFLGLSSGVDYNVNAFRSVATSDFSFEDKGPRYNISFDAGVLVTKRLRPRIEFQYHRLAYGQEWLGASSASYTTMEYTTAKVNYFGLNFHLDYLLAGLNSKFKIFVSPGLVTEYSMGVSYNTLKTDGDETSSRFSSLGDYYPKSIAGANLTAIMKYDLNENLGLTLSPGYTHYLRSFMEVNDNAYQRFNLNVGVEIRIH</sequence>
<evidence type="ECO:0000313" key="2">
    <source>
        <dbReference type="EMBL" id="RKD91737.1"/>
    </source>
</evidence>
<gene>
    <name evidence="2" type="ORF">BC643_2101</name>
</gene>
<keyword evidence="3" id="KW-1185">Reference proteome</keyword>
<organism evidence="2 3">
    <name type="scientific">Mangrovibacterium diazotrophicum</name>
    <dbReference type="NCBI Taxonomy" id="1261403"/>
    <lineage>
        <taxon>Bacteria</taxon>
        <taxon>Pseudomonadati</taxon>
        <taxon>Bacteroidota</taxon>
        <taxon>Bacteroidia</taxon>
        <taxon>Marinilabiliales</taxon>
        <taxon>Prolixibacteraceae</taxon>
        <taxon>Mangrovibacterium</taxon>
    </lineage>
</organism>
<evidence type="ECO:0000256" key="1">
    <source>
        <dbReference type="SAM" id="SignalP"/>
    </source>
</evidence>
<comment type="caution">
    <text evidence="2">The sequence shown here is derived from an EMBL/GenBank/DDBJ whole genome shotgun (WGS) entry which is preliminary data.</text>
</comment>
<accession>A0A419W8D7</accession>
<proteinExistence type="predicted"/>
<dbReference type="Proteomes" id="UP000283387">
    <property type="component" value="Unassembled WGS sequence"/>
</dbReference>
<dbReference type="EMBL" id="RAPN01000001">
    <property type="protein sequence ID" value="RKD91737.1"/>
    <property type="molecule type" value="Genomic_DNA"/>
</dbReference>
<feature type="signal peptide" evidence="1">
    <location>
        <begin position="1"/>
        <end position="19"/>
    </location>
</feature>
<dbReference type="AlphaFoldDB" id="A0A419W8D7"/>
<reference evidence="2 3" key="1">
    <citation type="submission" date="2018-09" db="EMBL/GenBank/DDBJ databases">
        <title>Genomic Encyclopedia of Archaeal and Bacterial Type Strains, Phase II (KMG-II): from individual species to whole genera.</title>
        <authorList>
            <person name="Goeker M."/>
        </authorList>
    </citation>
    <scope>NUCLEOTIDE SEQUENCE [LARGE SCALE GENOMIC DNA]</scope>
    <source>
        <strain evidence="2 3">DSM 27148</strain>
    </source>
</reference>
<evidence type="ECO:0008006" key="4">
    <source>
        <dbReference type="Google" id="ProtNLM"/>
    </source>
</evidence>
<name>A0A419W8D7_9BACT</name>
<keyword evidence="1" id="KW-0732">Signal</keyword>
<feature type="chain" id="PRO_5019119164" description="Outer membrane protein with beta-barrel domain" evidence="1">
    <location>
        <begin position="20"/>
        <end position="234"/>
    </location>
</feature>